<evidence type="ECO:0000313" key="2">
    <source>
        <dbReference type="Proteomes" id="UP000596123"/>
    </source>
</evidence>
<organism evidence="1 2">
    <name type="scientific">Erwinia phage pEa_SNUABM_5</name>
    <dbReference type="NCBI Taxonomy" id="2797313"/>
    <lineage>
        <taxon>Viruses</taxon>
        <taxon>Duplodnaviria</taxon>
        <taxon>Heunggongvirae</taxon>
        <taxon>Uroviricota</taxon>
        <taxon>Caudoviricetes</taxon>
        <taxon>Rivsvirus</taxon>
        <taxon>Rivsvirus SNUABM5</taxon>
    </lineage>
</organism>
<protein>
    <submittedName>
        <fullName evidence="1">Uncharacterized protein</fullName>
    </submittedName>
</protein>
<accession>A0A7T8EPY4</accession>
<keyword evidence="2" id="KW-1185">Reference proteome</keyword>
<dbReference type="EMBL" id="MW366843">
    <property type="protein sequence ID" value="QQO90207.1"/>
    <property type="molecule type" value="Genomic_DNA"/>
</dbReference>
<evidence type="ECO:0000313" key="1">
    <source>
        <dbReference type="EMBL" id="QQO90207.1"/>
    </source>
</evidence>
<gene>
    <name evidence="1" type="ORF">pEaSNUABM5_00065</name>
</gene>
<dbReference type="Proteomes" id="UP000596123">
    <property type="component" value="Segment"/>
</dbReference>
<sequence>MIYVAEGINLKRMADDQEFTHYRLAHIIDVLENGSDFLRAKQVGQMLAEIQTAYHEEHHFKDWMHDQLRAKFVSFSEADKELVLDVKDQLCKSRASAADLVWFQCKSKAAKES</sequence>
<name>A0A7T8EPY4_9CAUD</name>
<proteinExistence type="predicted"/>
<reference evidence="1 2" key="1">
    <citation type="submission" date="2020-12" db="EMBL/GenBank/DDBJ databases">
        <title>Complete genome sequence of Erwinia phage pEa_SNUABM_5.</title>
        <authorList>
            <person name="Kim S.G."/>
            <person name="Lee S.B."/>
            <person name="Kwon J."/>
            <person name="Park S.C."/>
        </authorList>
    </citation>
    <scope>NUCLEOTIDE SEQUENCE [LARGE SCALE GENOMIC DNA]</scope>
</reference>